<accession>A0ABT9YAC3</accession>
<evidence type="ECO:0008006" key="3">
    <source>
        <dbReference type="Google" id="ProtNLM"/>
    </source>
</evidence>
<gene>
    <name evidence="1" type="ORF">J2S01_002519</name>
</gene>
<sequence>MARKRVKIWSQPDYDSAREYDNSFKFKVALNLVNYY</sequence>
<dbReference type="Proteomes" id="UP001239167">
    <property type="component" value="Unassembled WGS sequence"/>
</dbReference>
<protein>
    <recommendedName>
        <fullName evidence="3">Transposase</fullName>
    </recommendedName>
</protein>
<reference evidence="1 2" key="1">
    <citation type="submission" date="2023-07" db="EMBL/GenBank/DDBJ databases">
        <title>Genomic Encyclopedia of Type Strains, Phase IV (KMG-IV): sequencing the most valuable type-strain genomes for metagenomic binning, comparative biology and taxonomic classification.</title>
        <authorList>
            <person name="Goeker M."/>
        </authorList>
    </citation>
    <scope>NUCLEOTIDE SEQUENCE [LARGE SCALE GENOMIC DNA]</scope>
    <source>
        <strain evidence="1 2">DSM 16980</strain>
    </source>
</reference>
<proteinExistence type="predicted"/>
<dbReference type="EMBL" id="JAUSUE010000021">
    <property type="protein sequence ID" value="MDQ0204786.1"/>
    <property type="molecule type" value="Genomic_DNA"/>
</dbReference>
<keyword evidence="2" id="KW-1185">Reference proteome</keyword>
<evidence type="ECO:0000313" key="2">
    <source>
        <dbReference type="Proteomes" id="UP001239167"/>
    </source>
</evidence>
<name>A0ABT9YAC3_9FIRM</name>
<evidence type="ECO:0000313" key="1">
    <source>
        <dbReference type="EMBL" id="MDQ0204786.1"/>
    </source>
</evidence>
<comment type="caution">
    <text evidence="1">The sequence shown here is derived from an EMBL/GenBank/DDBJ whole genome shotgun (WGS) entry which is preliminary data.</text>
</comment>
<organism evidence="1 2">
    <name type="scientific">Pectinatus haikarae</name>
    <dbReference type="NCBI Taxonomy" id="349096"/>
    <lineage>
        <taxon>Bacteria</taxon>
        <taxon>Bacillati</taxon>
        <taxon>Bacillota</taxon>
        <taxon>Negativicutes</taxon>
        <taxon>Selenomonadales</taxon>
        <taxon>Selenomonadaceae</taxon>
        <taxon>Pectinatus</taxon>
    </lineage>
</organism>